<gene>
    <name evidence="12" type="primary">hemN</name>
    <name evidence="12" type="ORF">AB162_427</name>
</gene>
<dbReference type="PANTHER" id="PTHR13932:SF5">
    <property type="entry name" value="RADICAL S-ADENOSYL METHIONINE DOMAIN-CONTAINING PROTEIN 1, MITOCHONDRIAL"/>
    <property type="match status" value="1"/>
</dbReference>
<keyword evidence="4 10" id="KW-0349">Heme</keyword>
<dbReference type="SMART" id="SM00729">
    <property type="entry name" value="Elp3"/>
    <property type="match status" value="1"/>
</dbReference>
<dbReference type="GO" id="GO:0006779">
    <property type="term" value="P:porphyrin-containing compound biosynthetic process"/>
    <property type="evidence" value="ECO:0007669"/>
    <property type="project" value="InterPro"/>
</dbReference>
<evidence type="ECO:0000256" key="3">
    <source>
        <dbReference type="ARBA" id="ARBA00017228"/>
    </source>
</evidence>
<evidence type="ECO:0000256" key="5">
    <source>
        <dbReference type="ARBA" id="ARBA00022691"/>
    </source>
</evidence>
<evidence type="ECO:0000313" key="12">
    <source>
        <dbReference type="EMBL" id="AKZ66015.1"/>
    </source>
</evidence>
<feature type="domain" description="Elp3/MiaA/NifB-like radical SAM core" evidence="11">
    <location>
        <begin position="2"/>
        <end position="144"/>
    </location>
</feature>
<dbReference type="EMBL" id="CP011787">
    <property type="protein sequence ID" value="AKZ66015.1"/>
    <property type="molecule type" value="Genomic_DNA"/>
</dbReference>
<dbReference type="CDD" id="cd01335">
    <property type="entry name" value="Radical_SAM"/>
    <property type="match status" value="1"/>
</dbReference>
<dbReference type="Pfam" id="PF04055">
    <property type="entry name" value="Radical_SAM"/>
    <property type="match status" value="1"/>
</dbReference>
<evidence type="ECO:0000256" key="6">
    <source>
        <dbReference type="ARBA" id="ARBA00022723"/>
    </source>
</evidence>
<dbReference type="GO" id="GO:0005737">
    <property type="term" value="C:cytoplasm"/>
    <property type="evidence" value="ECO:0007669"/>
    <property type="project" value="UniProtKB-SubCell"/>
</dbReference>
<accession>A0A0K2BL29</accession>
<keyword evidence="6 10" id="KW-0479">Metal-binding</keyword>
<keyword evidence="10" id="KW-0004">4Fe-4S</keyword>
<keyword evidence="5 10" id="KW-0949">S-adenosyl-L-methionine</keyword>
<comment type="function">
    <text evidence="10">Probably acts as a heme chaperone, transferring heme to an unknown acceptor. Binds one molecule of heme per monomer, possibly covalently. Binds 1 [4Fe-4S] cluster. The cluster is coordinated with 3 cysteines and an exchangeable S-adenosyl-L-methionine.</text>
</comment>
<proteinExistence type="inferred from homology"/>
<evidence type="ECO:0000256" key="7">
    <source>
        <dbReference type="ARBA" id="ARBA00023004"/>
    </source>
</evidence>
<evidence type="ECO:0000259" key="11">
    <source>
        <dbReference type="SMART" id="SM00729"/>
    </source>
</evidence>
<dbReference type="GO" id="GO:0004109">
    <property type="term" value="F:coproporphyrinogen oxidase activity"/>
    <property type="evidence" value="ECO:0007669"/>
    <property type="project" value="InterPro"/>
</dbReference>
<organism evidence="12 13">
    <name type="scientific">Candidatus Palibaumannia cicadellinicola</name>
    <dbReference type="NCBI Taxonomy" id="186490"/>
    <lineage>
        <taxon>Bacteria</taxon>
        <taxon>Pseudomonadati</taxon>
        <taxon>Pseudomonadota</taxon>
        <taxon>Gammaproteobacteria</taxon>
        <taxon>Candidatus Palibaumannia</taxon>
    </lineage>
</organism>
<dbReference type="Gene3D" id="3.20.20.70">
    <property type="entry name" value="Aldolase class I"/>
    <property type="match status" value="1"/>
</dbReference>
<dbReference type="GO" id="GO:0046872">
    <property type="term" value="F:metal ion binding"/>
    <property type="evidence" value="ECO:0007669"/>
    <property type="project" value="UniProtKB-UniRule"/>
</dbReference>
<keyword evidence="13" id="KW-1185">Reference proteome</keyword>
<dbReference type="GO" id="GO:0051539">
    <property type="term" value="F:4 iron, 4 sulfur cluster binding"/>
    <property type="evidence" value="ECO:0007669"/>
    <property type="project" value="UniProtKB-UniRule"/>
</dbReference>
<dbReference type="AlphaFoldDB" id="A0A0K2BL29"/>
<evidence type="ECO:0000256" key="4">
    <source>
        <dbReference type="ARBA" id="ARBA00022617"/>
    </source>
</evidence>
<dbReference type="InterPro" id="IPR058240">
    <property type="entry name" value="rSAM_sf"/>
</dbReference>
<comment type="subcellular location">
    <subcellularLocation>
        <location evidence="10">Cytoplasm</location>
    </subcellularLocation>
</comment>
<dbReference type="InterPro" id="IPR004559">
    <property type="entry name" value="HemW-like"/>
</dbReference>
<evidence type="ECO:0000256" key="2">
    <source>
        <dbReference type="ARBA" id="ARBA00006100"/>
    </source>
</evidence>
<dbReference type="InterPro" id="IPR013785">
    <property type="entry name" value="Aldolase_TIM"/>
</dbReference>
<comment type="cofactor">
    <cofactor evidence="1">
        <name>[4Fe-4S] cluster</name>
        <dbReference type="ChEBI" id="CHEBI:49883"/>
    </cofactor>
</comment>
<evidence type="ECO:0000313" key="13">
    <source>
        <dbReference type="Proteomes" id="UP000056466"/>
    </source>
</evidence>
<evidence type="ECO:0000256" key="9">
    <source>
        <dbReference type="ARBA" id="ARBA00023186"/>
    </source>
</evidence>
<dbReference type="Proteomes" id="UP000056466">
    <property type="component" value="Chromosome"/>
</dbReference>
<name>A0A0K2BL29_9GAMM</name>
<evidence type="ECO:0000256" key="1">
    <source>
        <dbReference type="ARBA" id="ARBA00001966"/>
    </source>
</evidence>
<protein>
    <recommendedName>
        <fullName evidence="3 10">Heme chaperone HemW</fullName>
    </recommendedName>
</protein>
<dbReference type="NCBIfam" id="TIGR00539">
    <property type="entry name" value="hemN_rel"/>
    <property type="match status" value="1"/>
</dbReference>
<evidence type="ECO:0000256" key="8">
    <source>
        <dbReference type="ARBA" id="ARBA00023014"/>
    </source>
</evidence>
<keyword evidence="7 10" id="KW-0408">Iron</keyword>
<dbReference type="KEGG" id="bcig:AB162_427"/>
<dbReference type="InterPro" id="IPR034505">
    <property type="entry name" value="Coproporphyrinogen-III_oxidase"/>
</dbReference>
<dbReference type="SUPFAM" id="SSF102114">
    <property type="entry name" value="Radical SAM enzymes"/>
    <property type="match status" value="1"/>
</dbReference>
<dbReference type="PANTHER" id="PTHR13932">
    <property type="entry name" value="COPROPORPHYRINIGEN III OXIDASE"/>
    <property type="match status" value="1"/>
</dbReference>
<comment type="similarity">
    <text evidence="2">Belongs to the anaerobic coproporphyrinogen-III oxidase family. HemW subfamily.</text>
</comment>
<dbReference type="InterPro" id="IPR006638">
    <property type="entry name" value="Elp3/MiaA/NifB-like_rSAM"/>
</dbReference>
<reference evidence="12 13" key="1">
    <citation type="submission" date="2015-06" db="EMBL/GenBank/DDBJ databases">
        <title>Lineage-specific patterns of genome deterioration in obligate symbionts.</title>
        <authorList>
            <person name="Bennett G.M."/>
            <person name="McCutcheon J.P."/>
            <person name="McDonald B.R."/>
            <person name="Moran N.A."/>
        </authorList>
    </citation>
    <scope>NUCLEOTIDE SEQUENCE [LARGE SCALE GENOMIC DNA]</scope>
    <source>
        <strain evidence="12 13">B-GSS</strain>
    </source>
</reference>
<sequence>MLFGISKHLLLLSNLEITIEVNPGTVTEEHLISYKNIGITRISLGVQTFNTKQLIKLGRIHQPTEATNTALLVSNIGFNSLNLDLMYGLPNQTINQSLNDLRNAIALVPQHISWYQLVIEPKTIFGYNPPQLPNEEILWDIYNQGHELLITSGYQQYEISNYAKPGYQCLHNINYWRFGDYLGIGCGAHSKLTQVDGTVLRIVKKKHPLVYMDGKYVEKYYQVSQIDLPFEYFMNRFRLLETIPRQEFTKLTSLNESTIRFALDQALSYGYIYESDTTWTITEHGKLFLNSLLELFI</sequence>
<evidence type="ECO:0000256" key="10">
    <source>
        <dbReference type="RuleBase" id="RU364116"/>
    </source>
</evidence>
<dbReference type="InterPro" id="IPR007197">
    <property type="entry name" value="rSAM"/>
</dbReference>
<keyword evidence="9 10" id="KW-0143">Chaperone</keyword>
<dbReference type="PATRIC" id="fig|186490.8.peg.403"/>
<keyword evidence="8 10" id="KW-0411">Iron-sulfur</keyword>
<keyword evidence="10" id="KW-0963">Cytoplasm</keyword>